<dbReference type="Proteomes" id="UP000315673">
    <property type="component" value="Chromosome"/>
</dbReference>
<evidence type="ECO:0000313" key="9">
    <source>
        <dbReference type="EMBL" id="QDZ06588.1"/>
    </source>
</evidence>
<evidence type="ECO:0000256" key="7">
    <source>
        <dbReference type="HAMAP-Rule" id="MF_00221"/>
    </source>
</evidence>
<dbReference type="NCBIfam" id="TIGR01197">
    <property type="entry name" value="nramp"/>
    <property type="match status" value="1"/>
</dbReference>
<evidence type="ECO:0000256" key="4">
    <source>
        <dbReference type="ARBA" id="ARBA00022847"/>
    </source>
</evidence>
<evidence type="ECO:0000313" key="10">
    <source>
        <dbReference type="Proteomes" id="UP000315673"/>
    </source>
</evidence>
<evidence type="ECO:0000256" key="2">
    <source>
        <dbReference type="ARBA" id="ARBA00022448"/>
    </source>
</evidence>
<keyword evidence="4 7" id="KW-0769">Symport</keyword>
<dbReference type="GO" id="GO:0005384">
    <property type="term" value="F:manganese ion transmembrane transporter activity"/>
    <property type="evidence" value="ECO:0007669"/>
    <property type="project" value="TreeGrafter"/>
</dbReference>
<dbReference type="NCBIfam" id="NF001923">
    <property type="entry name" value="PRK00701.1"/>
    <property type="match status" value="1"/>
</dbReference>
<keyword evidence="2 7" id="KW-0813">Transport</keyword>
<sequence length="448" mass="46912">MADEGDDVTPPPTSDAIDGGAFGKSLSESHGSVPVPRGGFWRKLMAFIGPGYLVAVGYMDPGNWATDLAGGSAFGYTLLAVVLLSSLMAILLQTLSARLGIAAGLDLAQACRQRYSRPVTIVLWLLCELAIIACDLAEVLGTAIALKLLFGLPLLAGVLITSLDVMLLLALQRFGFRKLEAFVATLLIVIAACFAYELWLARPDWGAVAGGFVPTGQIVTNPAMLYIAIGILGATVMPHNLYLHSSVVQTRAFDHRDKKGAMRFATIDTVIALGFALLINAAILILAAATFHVAGRTDVADIEDAHRLLSPMLGAGAASVVFALALLASGQNSTITGTLAGQIVMEGFLHVRLPMWLRRAVTRALAIVPAALVIGLSGEGATTNLLVLSQVVLSLQLPFAVIPLVAFTADKKLMGEFASPVALRVAAWVVAAVIVGLNVKLLIGIAFG</sequence>
<dbReference type="GO" id="GO:0015086">
    <property type="term" value="F:cadmium ion transmembrane transporter activity"/>
    <property type="evidence" value="ECO:0007669"/>
    <property type="project" value="TreeGrafter"/>
</dbReference>
<dbReference type="Pfam" id="PF01566">
    <property type="entry name" value="Nramp"/>
    <property type="match status" value="1"/>
</dbReference>
<proteinExistence type="inferred from homology"/>
<dbReference type="OrthoDB" id="9787548at2"/>
<evidence type="ECO:0000256" key="5">
    <source>
        <dbReference type="ARBA" id="ARBA00022989"/>
    </source>
</evidence>
<reference evidence="9 10" key="1">
    <citation type="submission" date="2019-07" db="EMBL/GenBank/DDBJ databases">
        <title>Full genome sequence of Sphingomonas sp. 4R-6-7(HKS19).</title>
        <authorList>
            <person name="Im W.-T."/>
        </authorList>
    </citation>
    <scope>NUCLEOTIDE SEQUENCE [LARGE SCALE GENOMIC DNA]</scope>
    <source>
        <strain evidence="9 10">HKS19</strain>
    </source>
</reference>
<dbReference type="HAMAP" id="MF_00221">
    <property type="entry name" value="NRAMP"/>
    <property type="match status" value="1"/>
</dbReference>
<dbReference type="PANTHER" id="PTHR11706:SF33">
    <property type="entry name" value="NATURAL RESISTANCE-ASSOCIATED MACROPHAGE PROTEIN 2"/>
    <property type="match status" value="1"/>
</dbReference>
<feature type="transmembrane region" description="Helical" evidence="7">
    <location>
        <begin position="223"/>
        <end position="243"/>
    </location>
</feature>
<feature type="region of interest" description="Disordered" evidence="8">
    <location>
        <begin position="1"/>
        <end position="32"/>
    </location>
</feature>
<feature type="transmembrane region" description="Helical" evidence="7">
    <location>
        <begin position="264"/>
        <end position="288"/>
    </location>
</feature>
<feature type="transmembrane region" description="Helical" evidence="7">
    <location>
        <begin position="308"/>
        <end position="328"/>
    </location>
</feature>
<dbReference type="GO" id="GO:0034755">
    <property type="term" value="P:iron ion transmembrane transport"/>
    <property type="evidence" value="ECO:0007669"/>
    <property type="project" value="TreeGrafter"/>
</dbReference>
<keyword evidence="7" id="KW-0406">Ion transport</keyword>
<dbReference type="PANTHER" id="PTHR11706">
    <property type="entry name" value="SOLUTE CARRIER PROTEIN FAMILY 11 MEMBER"/>
    <property type="match status" value="1"/>
</dbReference>
<feature type="transmembrane region" description="Helical" evidence="7">
    <location>
        <begin position="360"/>
        <end position="378"/>
    </location>
</feature>
<feature type="transmembrane region" description="Helical" evidence="7">
    <location>
        <begin position="384"/>
        <end position="409"/>
    </location>
</feature>
<feature type="transmembrane region" description="Helical" evidence="7">
    <location>
        <begin position="73"/>
        <end position="92"/>
    </location>
</feature>
<comment type="subcellular location">
    <subcellularLocation>
        <location evidence="7">Cell membrane</location>
        <topology evidence="7">Multi-pass membrane protein</topology>
    </subcellularLocation>
    <subcellularLocation>
        <location evidence="1">Membrane</location>
        <topology evidence="1">Multi-pass membrane protein</topology>
    </subcellularLocation>
</comment>
<evidence type="ECO:0000256" key="3">
    <source>
        <dbReference type="ARBA" id="ARBA00022692"/>
    </source>
</evidence>
<keyword evidence="5 7" id="KW-1133">Transmembrane helix</keyword>
<accession>A0A5B8LEI3</accession>
<dbReference type="InterPro" id="IPR001046">
    <property type="entry name" value="NRAMP_fam"/>
</dbReference>
<comment type="function">
    <text evidence="7">H(+)-stimulated, divalent metal cation uptake system.</text>
</comment>
<keyword evidence="3 7" id="KW-0812">Transmembrane</keyword>
<organism evidence="9 10">
    <name type="scientific">Sphingomonas panacisoli</name>
    <dbReference type="NCBI Taxonomy" id="1813879"/>
    <lineage>
        <taxon>Bacteria</taxon>
        <taxon>Pseudomonadati</taxon>
        <taxon>Pseudomonadota</taxon>
        <taxon>Alphaproteobacteria</taxon>
        <taxon>Sphingomonadales</taxon>
        <taxon>Sphingomonadaceae</taxon>
        <taxon>Sphingomonas</taxon>
    </lineage>
</organism>
<comment type="similarity">
    <text evidence="7">Belongs to the NRAMP family.</text>
</comment>
<feature type="transmembrane region" description="Helical" evidence="7">
    <location>
        <begin position="421"/>
        <end position="447"/>
    </location>
</feature>
<keyword evidence="10" id="KW-1185">Reference proteome</keyword>
<dbReference type="GO" id="GO:0015293">
    <property type="term" value="F:symporter activity"/>
    <property type="evidence" value="ECO:0007669"/>
    <property type="project" value="UniProtKB-UniRule"/>
</dbReference>
<feature type="transmembrane region" description="Helical" evidence="7">
    <location>
        <begin position="121"/>
        <end position="144"/>
    </location>
</feature>
<keyword evidence="6 7" id="KW-0472">Membrane</keyword>
<dbReference type="AlphaFoldDB" id="A0A5B8LEI3"/>
<feature type="transmembrane region" description="Helical" evidence="7">
    <location>
        <begin position="181"/>
        <end position="199"/>
    </location>
</feature>
<dbReference type="GO" id="GO:0005886">
    <property type="term" value="C:plasma membrane"/>
    <property type="evidence" value="ECO:0007669"/>
    <property type="project" value="UniProtKB-SubCell"/>
</dbReference>
<evidence type="ECO:0000256" key="8">
    <source>
        <dbReference type="SAM" id="MobiDB-lite"/>
    </source>
</evidence>
<evidence type="ECO:0000256" key="1">
    <source>
        <dbReference type="ARBA" id="ARBA00004141"/>
    </source>
</evidence>
<dbReference type="KEGG" id="spai:FPZ24_03125"/>
<name>A0A5B8LEI3_9SPHN</name>
<gene>
    <name evidence="7" type="primary">mntH</name>
    <name evidence="9" type="ORF">FPZ24_03125</name>
</gene>
<feature type="transmembrane region" description="Helical" evidence="7">
    <location>
        <begin position="150"/>
        <end position="169"/>
    </location>
</feature>
<keyword evidence="7" id="KW-1003">Cell membrane</keyword>
<dbReference type="NCBIfam" id="NF037982">
    <property type="entry name" value="Nramp_1"/>
    <property type="match status" value="1"/>
</dbReference>
<protein>
    <recommendedName>
        <fullName evidence="7">Divalent metal cation transporter MntH</fullName>
    </recommendedName>
</protein>
<dbReference type="GO" id="GO:0046872">
    <property type="term" value="F:metal ion binding"/>
    <property type="evidence" value="ECO:0007669"/>
    <property type="project" value="UniProtKB-UniRule"/>
</dbReference>
<dbReference type="PRINTS" id="PR00447">
    <property type="entry name" value="NATRESASSCMP"/>
</dbReference>
<evidence type="ECO:0000256" key="6">
    <source>
        <dbReference type="ARBA" id="ARBA00023136"/>
    </source>
</evidence>
<dbReference type="EMBL" id="CP042306">
    <property type="protein sequence ID" value="QDZ06588.1"/>
    <property type="molecule type" value="Genomic_DNA"/>
</dbReference>